<dbReference type="Proteomes" id="UP000253831">
    <property type="component" value="Unassembled WGS sequence"/>
</dbReference>
<dbReference type="AlphaFoldDB" id="A0A369XR38"/>
<name>A0A369XR38_9PROT</name>
<feature type="non-terminal residue" evidence="1">
    <location>
        <position position="1"/>
    </location>
</feature>
<gene>
    <name evidence="1" type="ORF">DVS81_07220</name>
</gene>
<organism evidence="1 2">
    <name type="scientific">Candidatus Accumulibacter meliphilus</name>
    <dbReference type="NCBI Taxonomy" id="2211374"/>
    <lineage>
        <taxon>Bacteria</taxon>
        <taxon>Pseudomonadati</taxon>
        <taxon>Pseudomonadota</taxon>
        <taxon>Betaproteobacteria</taxon>
        <taxon>Candidatus Accumulibacter</taxon>
    </lineage>
</organism>
<accession>A0A369XR38</accession>
<dbReference type="EMBL" id="QPGA01000009">
    <property type="protein sequence ID" value="RDE51296.1"/>
    <property type="molecule type" value="Genomic_DNA"/>
</dbReference>
<evidence type="ECO:0000313" key="1">
    <source>
        <dbReference type="EMBL" id="RDE51296.1"/>
    </source>
</evidence>
<dbReference type="Gene3D" id="3.40.190.10">
    <property type="entry name" value="Periplasmic binding protein-like II"/>
    <property type="match status" value="2"/>
</dbReference>
<comment type="caution">
    <text evidence="1">The sequence shown here is derived from an EMBL/GenBank/DDBJ whole genome shotgun (WGS) entry which is preliminary data.</text>
</comment>
<evidence type="ECO:0000313" key="2">
    <source>
        <dbReference type="Proteomes" id="UP000253831"/>
    </source>
</evidence>
<protein>
    <submittedName>
        <fullName evidence="1">Sugar ABC transporter substrate-binding protein</fullName>
    </submittedName>
</protein>
<reference evidence="1 2" key="1">
    <citation type="submission" date="2018-05" db="EMBL/GenBank/DDBJ databases">
        <title>Integrated omic analyses show evidence that a Ca. Accumulibacter phosphatis strain performs denitrification under micro-aerobic conditions.</title>
        <authorList>
            <person name="Camejo P.Y."/>
            <person name="Katherine M.D."/>
            <person name="Daniel N.R."/>
        </authorList>
    </citation>
    <scope>NUCLEOTIDE SEQUENCE [LARGE SCALE GENOMIC DNA]</scope>
    <source>
        <strain evidence="1">UW-LDO-IC</strain>
    </source>
</reference>
<sequence>PNHPTVEPVPYTGIQFVAIPEFQSIGTAVGNRFAAALSRAIPIDEALGNAQWVTGKVMERARFLEGGHAAQ</sequence>
<proteinExistence type="predicted"/>